<evidence type="ECO:0000256" key="3">
    <source>
        <dbReference type="ARBA" id="ARBA00009759"/>
    </source>
</evidence>
<keyword evidence="6" id="KW-0805">Transcription regulation</keyword>
<evidence type="ECO:0000256" key="9">
    <source>
        <dbReference type="PIRSR" id="PIRSR600760-2"/>
    </source>
</evidence>
<dbReference type="AlphaFoldDB" id="A0A5E4PFU3"/>
<feature type="binding site" evidence="9">
    <location>
        <position position="83"/>
    </location>
    <ligand>
        <name>Mg(2+)</name>
        <dbReference type="ChEBI" id="CHEBI:18420"/>
        <label>1</label>
        <note>catalytic</note>
    </ligand>
</feature>
<dbReference type="InterPro" id="IPR020550">
    <property type="entry name" value="Inositol_monophosphatase_CS"/>
</dbReference>
<feature type="binding site" evidence="9">
    <location>
        <position position="212"/>
    </location>
    <ligand>
        <name>Mg(2+)</name>
        <dbReference type="ChEBI" id="CHEBI:18420"/>
        <label>1</label>
        <note>catalytic</note>
    </ligand>
</feature>
<dbReference type="InterPro" id="IPR020583">
    <property type="entry name" value="Inositol_monoP_metal-BS"/>
</dbReference>
<keyword evidence="4 9" id="KW-0479">Metal-binding</keyword>
<feature type="binding site" evidence="9">
    <location>
        <position position="86"/>
    </location>
    <ligand>
        <name>Mg(2+)</name>
        <dbReference type="ChEBI" id="CHEBI:18420"/>
        <label>1</label>
        <note>catalytic</note>
    </ligand>
</feature>
<dbReference type="PANTHER" id="PTHR20854:SF4">
    <property type="entry name" value="INOSITOL-1-MONOPHOSPHATASE-RELATED"/>
    <property type="match status" value="1"/>
</dbReference>
<evidence type="ECO:0000313" key="11">
    <source>
        <dbReference type="EMBL" id="VVC75241.1"/>
    </source>
</evidence>
<dbReference type="Proteomes" id="UP000324194">
    <property type="component" value="Chromosome 1"/>
</dbReference>
<dbReference type="EC" id="3.1.3.25" evidence="10"/>
<evidence type="ECO:0000256" key="6">
    <source>
        <dbReference type="ARBA" id="ARBA00022814"/>
    </source>
</evidence>
<keyword evidence="12" id="KW-1185">Reference proteome</keyword>
<evidence type="ECO:0000256" key="1">
    <source>
        <dbReference type="ARBA" id="ARBA00001033"/>
    </source>
</evidence>
<dbReference type="GO" id="GO:0046872">
    <property type="term" value="F:metal ion binding"/>
    <property type="evidence" value="ECO:0007669"/>
    <property type="project" value="UniProtKB-KW"/>
</dbReference>
<name>A0A5E4PFU3_9COXI</name>
<dbReference type="CDD" id="cd01639">
    <property type="entry name" value="IMPase"/>
    <property type="match status" value="1"/>
</dbReference>
<dbReference type="Gene3D" id="3.40.190.80">
    <property type="match status" value="1"/>
</dbReference>
<keyword evidence="7 9" id="KW-0460">Magnesium</keyword>
<dbReference type="FunFam" id="3.30.540.10:FF:000003">
    <property type="entry name" value="Inositol-1-monophosphatase"/>
    <property type="match status" value="1"/>
</dbReference>
<comment type="similarity">
    <text evidence="3 10">Belongs to the inositol monophosphatase superfamily.</text>
</comment>
<evidence type="ECO:0000256" key="5">
    <source>
        <dbReference type="ARBA" id="ARBA00022801"/>
    </source>
</evidence>
<dbReference type="PANTHER" id="PTHR20854">
    <property type="entry name" value="INOSITOL MONOPHOSPHATASE"/>
    <property type="match status" value="1"/>
</dbReference>
<proteinExistence type="inferred from homology"/>
<keyword evidence="6" id="KW-0889">Transcription antitermination</keyword>
<dbReference type="Pfam" id="PF00459">
    <property type="entry name" value="Inositol_P"/>
    <property type="match status" value="1"/>
</dbReference>
<dbReference type="GO" id="GO:0007165">
    <property type="term" value="P:signal transduction"/>
    <property type="evidence" value="ECO:0007669"/>
    <property type="project" value="TreeGrafter"/>
</dbReference>
<feature type="binding site" evidence="9">
    <location>
        <position position="85"/>
    </location>
    <ligand>
        <name>Mg(2+)</name>
        <dbReference type="ChEBI" id="CHEBI:18420"/>
        <label>1</label>
        <note>catalytic</note>
    </ligand>
</feature>
<dbReference type="GO" id="GO:0031564">
    <property type="term" value="P:transcription antitermination"/>
    <property type="evidence" value="ECO:0007669"/>
    <property type="project" value="UniProtKB-KW"/>
</dbReference>
<evidence type="ECO:0000256" key="10">
    <source>
        <dbReference type="RuleBase" id="RU364068"/>
    </source>
</evidence>
<comment type="catalytic activity">
    <reaction evidence="1 10">
        <text>a myo-inositol phosphate + H2O = myo-inositol + phosphate</text>
        <dbReference type="Rhea" id="RHEA:24056"/>
        <dbReference type="ChEBI" id="CHEBI:15377"/>
        <dbReference type="ChEBI" id="CHEBI:17268"/>
        <dbReference type="ChEBI" id="CHEBI:43474"/>
        <dbReference type="ChEBI" id="CHEBI:84139"/>
        <dbReference type="EC" id="3.1.3.25"/>
    </reaction>
</comment>
<dbReference type="GO" id="GO:0008934">
    <property type="term" value="F:inositol monophosphate 1-phosphatase activity"/>
    <property type="evidence" value="ECO:0007669"/>
    <property type="project" value="InterPro"/>
</dbReference>
<dbReference type="SUPFAM" id="SSF56655">
    <property type="entry name" value="Carbohydrate phosphatase"/>
    <property type="match status" value="1"/>
</dbReference>
<comment type="cofactor">
    <cofactor evidence="2 9 10">
        <name>Mg(2+)</name>
        <dbReference type="ChEBI" id="CHEBI:18420"/>
    </cofactor>
</comment>
<dbReference type="FunFam" id="3.40.190.80:FF:000002">
    <property type="entry name" value="Inositol-1-monophosphatase"/>
    <property type="match status" value="1"/>
</dbReference>
<sequence>MREPIINIAIEAARSAGNIITRAMKRLENIKIAEKQPNDMVTEVDQRVEQEIISIVRKAYPTHGFLGEEGGEIKGDDYQWIIDPIDGTRNFIHGFPHFAISIAVTHKNKIEHGVIYDPNRQELFTASRGKGAHLNERRIRVSQRKRLEECLLGTGFAYRHKNVSHDIPGKILQSMIPLCGDVRRAGAATLDLAYVACGRLDGFWEIGLNIWDIAAGILLVKEAGGMVCDPHGGEDYLKTGNIVAANPAIMRQFLKTIKPQLDENTE</sequence>
<dbReference type="OrthoDB" id="9785695at2"/>
<dbReference type="EMBL" id="LR699119">
    <property type="protein sequence ID" value="VVC75241.1"/>
    <property type="molecule type" value="Genomic_DNA"/>
</dbReference>
<comment type="function">
    <text evidence="8">Part of the processive rRNA transcription and antitermination complex (rrnTAC). The complex forms an RNA-chaperone ring around the RNA exit tunnel of RNA polymerase (RNAP). It supports rapid transcription and antitermination of rRNA operons, cotranscriptional rRNA folding, and annealing of distal rRNA regions to allow correct ribosome biogenesis. This subunit may play a central role in organizing the structure.</text>
</comment>
<dbReference type="GO" id="GO:0046854">
    <property type="term" value="P:phosphatidylinositol phosphate biosynthetic process"/>
    <property type="evidence" value="ECO:0007669"/>
    <property type="project" value="InterPro"/>
</dbReference>
<dbReference type="Gene3D" id="3.30.540.10">
    <property type="entry name" value="Fructose-1,6-Bisphosphatase, subunit A, domain 1"/>
    <property type="match status" value="1"/>
</dbReference>
<protein>
    <recommendedName>
        <fullName evidence="10">Inositol-1-monophosphatase</fullName>
        <ecNumber evidence="10">3.1.3.25</ecNumber>
    </recommendedName>
</protein>
<dbReference type="InterPro" id="IPR033942">
    <property type="entry name" value="IMPase"/>
</dbReference>
<dbReference type="RefSeq" id="WP_148338351.1">
    <property type="nucleotide sequence ID" value="NZ_LR699119.1"/>
</dbReference>
<accession>A0A5E4PFU3</accession>
<keyword evidence="5 10" id="KW-0378">Hydrolase</keyword>
<reference evidence="11 12" key="1">
    <citation type="submission" date="2019-08" db="EMBL/GenBank/DDBJ databases">
        <authorList>
            <person name="Guy L."/>
        </authorList>
    </citation>
    <scope>NUCLEOTIDE SEQUENCE [LARGE SCALE GENOMIC DNA]</scope>
    <source>
        <strain evidence="11 12">SGT-108</strain>
    </source>
</reference>
<dbReference type="PROSITE" id="PS00629">
    <property type="entry name" value="IMP_1"/>
    <property type="match status" value="1"/>
</dbReference>
<evidence type="ECO:0000256" key="2">
    <source>
        <dbReference type="ARBA" id="ARBA00001946"/>
    </source>
</evidence>
<keyword evidence="6" id="KW-0804">Transcription</keyword>
<dbReference type="InterPro" id="IPR000760">
    <property type="entry name" value="Inositol_monophosphatase-like"/>
</dbReference>
<dbReference type="PRINTS" id="PR01959">
    <property type="entry name" value="SBIMPHPHTASE"/>
</dbReference>
<dbReference type="PRINTS" id="PR00377">
    <property type="entry name" value="IMPHPHTASES"/>
</dbReference>
<dbReference type="InterPro" id="IPR022337">
    <property type="entry name" value="Inositol_monophosphatase_SuhB"/>
</dbReference>
<feature type="binding site" evidence="9">
    <location>
        <position position="68"/>
    </location>
    <ligand>
        <name>Mg(2+)</name>
        <dbReference type="ChEBI" id="CHEBI:18420"/>
        <label>1</label>
        <note>catalytic</note>
    </ligand>
</feature>
<dbReference type="PROSITE" id="PS00630">
    <property type="entry name" value="IMP_2"/>
    <property type="match status" value="1"/>
</dbReference>
<evidence type="ECO:0000256" key="7">
    <source>
        <dbReference type="ARBA" id="ARBA00022842"/>
    </source>
</evidence>
<dbReference type="GO" id="GO:0006020">
    <property type="term" value="P:inositol metabolic process"/>
    <property type="evidence" value="ECO:0007669"/>
    <property type="project" value="TreeGrafter"/>
</dbReference>
<dbReference type="KEGG" id="asip:AQUSIP_05290"/>
<evidence type="ECO:0000256" key="4">
    <source>
        <dbReference type="ARBA" id="ARBA00022723"/>
    </source>
</evidence>
<gene>
    <name evidence="11" type="primary">suhB_1</name>
    <name evidence="11" type="ORF">AQUSIP_05290</name>
</gene>
<evidence type="ECO:0000313" key="12">
    <source>
        <dbReference type="Proteomes" id="UP000324194"/>
    </source>
</evidence>
<evidence type="ECO:0000256" key="8">
    <source>
        <dbReference type="ARBA" id="ARBA00058693"/>
    </source>
</evidence>
<organism evidence="11 12">
    <name type="scientific">Aquicella siphonis</name>
    <dbReference type="NCBI Taxonomy" id="254247"/>
    <lineage>
        <taxon>Bacteria</taxon>
        <taxon>Pseudomonadati</taxon>
        <taxon>Pseudomonadota</taxon>
        <taxon>Gammaproteobacteria</taxon>
        <taxon>Legionellales</taxon>
        <taxon>Coxiellaceae</taxon>
        <taxon>Aquicella</taxon>
    </lineage>
</organism>